<feature type="compositionally biased region" description="Basic and acidic residues" evidence="8">
    <location>
        <begin position="501"/>
        <end position="513"/>
    </location>
</feature>
<feature type="transmembrane region" description="Helical" evidence="9">
    <location>
        <begin position="34"/>
        <end position="55"/>
    </location>
</feature>
<dbReference type="OrthoDB" id="6133115at2759"/>
<feature type="transmembrane region" description="Helical" evidence="9">
    <location>
        <begin position="326"/>
        <end position="343"/>
    </location>
</feature>
<accession>A0A9W9N3I1</accession>
<keyword evidence="12" id="KW-1185">Reference proteome</keyword>
<dbReference type="SUPFAM" id="SSF103473">
    <property type="entry name" value="MFS general substrate transporter"/>
    <property type="match status" value="1"/>
</dbReference>
<evidence type="ECO:0000256" key="2">
    <source>
        <dbReference type="ARBA" id="ARBA00010992"/>
    </source>
</evidence>
<evidence type="ECO:0000313" key="11">
    <source>
        <dbReference type="EMBL" id="KAJ5212079.1"/>
    </source>
</evidence>
<evidence type="ECO:0000256" key="4">
    <source>
        <dbReference type="ARBA" id="ARBA00022692"/>
    </source>
</evidence>
<keyword evidence="6 9" id="KW-0472">Membrane</keyword>
<dbReference type="InterPro" id="IPR050360">
    <property type="entry name" value="MFS_Sugar_Transporters"/>
</dbReference>
<organism evidence="11 12">
    <name type="scientific">Penicillium cinerascens</name>
    <dbReference type="NCBI Taxonomy" id="70096"/>
    <lineage>
        <taxon>Eukaryota</taxon>
        <taxon>Fungi</taxon>
        <taxon>Dikarya</taxon>
        <taxon>Ascomycota</taxon>
        <taxon>Pezizomycotina</taxon>
        <taxon>Eurotiomycetes</taxon>
        <taxon>Eurotiomycetidae</taxon>
        <taxon>Eurotiales</taxon>
        <taxon>Aspergillaceae</taxon>
        <taxon>Penicillium</taxon>
    </lineage>
</organism>
<dbReference type="PANTHER" id="PTHR48022:SF64">
    <property type="entry name" value="MAJOR FACILITATOR SUPERFAMILY (MFS) PROFILE DOMAIN-CONTAINING PROTEIN"/>
    <property type="match status" value="1"/>
</dbReference>
<dbReference type="PANTHER" id="PTHR48022">
    <property type="entry name" value="PLASTIDIC GLUCOSE TRANSPORTER 4"/>
    <property type="match status" value="1"/>
</dbReference>
<evidence type="ECO:0000313" key="12">
    <source>
        <dbReference type="Proteomes" id="UP001150904"/>
    </source>
</evidence>
<feature type="transmembrane region" description="Helical" evidence="9">
    <location>
        <begin position="380"/>
        <end position="400"/>
    </location>
</feature>
<feature type="transmembrane region" description="Helical" evidence="9">
    <location>
        <begin position="105"/>
        <end position="124"/>
    </location>
</feature>
<dbReference type="Gene3D" id="1.20.1250.20">
    <property type="entry name" value="MFS general substrate transporter like domains"/>
    <property type="match status" value="1"/>
</dbReference>
<dbReference type="InterPro" id="IPR005828">
    <property type="entry name" value="MFS_sugar_transport-like"/>
</dbReference>
<feature type="region of interest" description="Disordered" evidence="8">
    <location>
        <begin position="494"/>
        <end position="513"/>
    </location>
</feature>
<reference evidence="11" key="1">
    <citation type="submission" date="2022-12" db="EMBL/GenBank/DDBJ databases">
        <authorList>
            <person name="Petersen C."/>
        </authorList>
    </citation>
    <scope>NUCLEOTIDE SEQUENCE</scope>
    <source>
        <strain evidence="11">IBT 15544</strain>
    </source>
</reference>
<dbReference type="InterPro" id="IPR003663">
    <property type="entry name" value="Sugar/inositol_transpt"/>
</dbReference>
<dbReference type="FunFam" id="1.20.1250.20:FF:000134">
    <property type="entry name" value="MFS sugar transporter protein"/>
    <property type="match status" value="1"/>
</dbReference>
<evidence type="ECO:0000256" key="5">
    <source>
        <dbReference type="ARBA" id="ARBA00022989"/>
    </source>
</evidence>
<reference evidence="11" key="2">
    <citation type="journal article" date="2023" name="IMA Fungus">
        <title>Comparative genomic study of the Penicillium genus elucidates a diverse pangenome and 15 lateral gene transfer events.</title>
        <authorList>
            <person name="Petersen C."/>
            <person name="Sorensen T."/>
            <person name="Nielsen M.R."/>
            <person name="Sondergaard T.E."/>
            <person name="Sorensen J.L."/>
            <person name="Fitzpatrick D.A."/>
            <person name="Frisvad J.C."/>
            <person name="Nielsen K.L."/>
        </authorList>
    </citation>
    <scope>NUCLEOTIDE SEQUENCE</scope>
    <source>
        <strain evidence="11">IBT 15544</strain>
    </source>
</reference>
<evidence type="ECO:0000256" key="1">
    <source>
        <dbReference type="ARBA" id="ARBA00004141"/>
    </source>
</evidence>
<dbReference type="AlphaFoldDB" id="A0A9W9N3I1"/>
<feature type="transmembrane region" description="Helical" evidence="9">
    <location>
        <begin position="130"/>
        <end position="151"/>
    </location>
</feature>
<dbReference type="EMBL" id="JAPQKR010000008">
    <property type="protein sequence ID" value="KAJ5212079.1"/>
    <property type="molecule type" value="Genomic_DNA"/>
</dbReference>
<dbReference type="InterPro" id="IPR036259">
    <property type="entry name" value="MFS_trans_sf"/>
</dbReference>
<feature type="transmembrane region" description="Helical" evidence="9">
    <location>
        <begin position="450"/>
        <end position="469"/>
    </location>
</feature>
<dbReference type="PROSITE" id="PS00217">
    <property type="entry name" value="SUGAR_TRANSPORT_2"/>
    <property type="match status" value="1"/>
</dbReference>
<comment type="similarity">
    <text evidence="2 7">Belongs to the major facilitator superfamily. Sugar transporter (TC 2.A.1.1) family.</text>
</comment>
<name>A0A9W9N3I1_9EURO</name>
<dbReference type="RefSeq" id="XP_058310249.1">
    <property type="nucleotide sequence ID" value="XM_058450787.1"/>
</dbReference>
<dbReference type="GO" id="GO:0016020">
    <property type="term" value="C:membrane"/>
    <property type="evidence" value="ECO:0007669"/>
    <property type="project" value="UniProtKB-SubCell"/>
</dbReference>
<dbReference type="PROSITE" id="PS50850">
    <property type="entry name" value="MFS"/>
    <property type="match status" value="1"/>
</dbReference>
<proteinExistence type="inferred from homology"/>
<feature type="transmembrane region" description="Helical" evidence="9">
    <location>
        <begin position="193"/>
        <end position="216"/>
    </location>
</feature>
<dbReference type="InterPro" id="IPR005829">
    <property type="entry name" value="Sugar_transporter_CS"/>
</dbReference>
<evidence type="ECO:0000256" key="9">
    <source>
        <dbReference type="SAM" id="Phobius"/>
    </source>
</evidence>
<dbReference type="Pfam" id="PF00083">
    <property type="entry name" value="Sugar_tr"/>
    <property type="match status" value="1"/>
</dbReference>
<keyword evidence="3 7" id="KW-0813">Transport</keyword>
<gene>
    <name evidence="11" type="ORF">N7498_003725</name>
</gene>
<sequence length="513" mass="55969">MDQASEPNTPVEALKMLPNNTHKNWIKDRGLRKLNLGIAFMFTSSAGTGYNGSLINGLLVLPEFSTVIGGLEPSIVGLMIAATSLGALISFTPASYMADKFGRKWCVGIGSLIVIIASVFQVVVSTHWAFFALRVMAGAGVGTAQTAAPLLATEIAHPRQRQVATALYNTCWCVGSITSAAFTFATLSVASSWSWKIPCLLQAFYPTAQLVGLLIVPESPRWLVSKNRKKEALKILARFHANGNEDDELVQSEFKTICCSINAETSEPQKWSSFFSSKGNRHRLAICIIVGLMQEWAGNGIVSFYLAPILSSVGITRASDQATINIGMQVWNLILSSAGAVASERYGRRILWLLATSGMLLFLSVTTLVAGLFAELYIKAAGLAVVPMLFLFFACFDLAYSPLFISYPAEILPFQLRAKGIAVTLSVDAIACFFNQYVNPVAFSAIHWKYYFVYVGCLIFFLASVYFLFPETKGRSLEEGARIFDRGNIQAIESEDASTSTDEKENGEYGKKV</sequence>
<evidence type="ECO:0000256" key="6">
    <source>
        <dbReference type="ARBA" id="ARBA00023136"/>
    </source>
</evidence>
<dbReference type="GO" id="GO:0005351">
    <property type="term" value="F:carbohydrate:proton symporter activity"/>
    <property type="evidence" value="ECO:0007669"/>
    <property type="project" value="TreeGrafter"/>
</dbReference>
<dbReference type="InterPro" id="IPR020846">
    <property type="entry name" value="MFS_dom"/>
</dbReference>
<dbReference type="GeneID" id="83178088"/>
<keyword evidence="5 9" id="KW-1133">Transmembrane helix</keyword>
<feature type="transmembrane region" description="Helical" evidence="9">
    <location>
        <begin position="284"/>
        <end position="306"/>
    </location>
</feature>
<evidence type="ECO:0000256" key="3">
    <source>
        <dbReference type="ARBA" id="ARBA00022448"/>
    </source>
</evidence>
<evidence type="ECO:0000256" key="7">
    <source>
        <dbReference type="RuleBase" id="RU003346"/>
    </source>
</evidence>
<evidence type="ECO:0000256" key="8">
    <source>
        <dbReference type="SAM" id="MobiDB-lite"/>
    </source>
</evidence>
<feature type="transmembrane region" description="Helical" evidence="9">
    <location>
        <begin position="163"/>
        <end position="187"/>
    </location>
</feature>
<feature type="transmembrane region" description="Helical" evidence="9">
    <location>
        <begin position="420"/>
        <end position="438"/>
    </location>
</feature>
<evidence type="ECO:0000259" key="10">
    <source>
        <dbReference type="PROSITE" id="PS50850"/>
    </source>
</evidence>
<comment type="caution">
    <text evidence="11">The sequence shown here is derived from an EMBL/GenBank/DDBJ whole genome shotgun (WGS) entry which is preliminary data.</text>
</comment>
<feature type="transmembrane region" description="Helical" evidence="9">
    <location>
        <begin position="350"/>
        <end position="374"/>
    </location>
</feature>
<feature type="domain" description="Major facilitator superfamily (MFS) profile" evidence="10">
    <location>
        <begin position="37"/>
        <end position="473"/>
    </location>
</feature>
<comment type="subcellular location">
    <subcellularLocation>
        <location evidence="1">Membrane</location>
        <topology evidence="1">Multi-pass membrane protein</topology>
    </subcellularLocation>
</comment>
<keyword evidence="4 9" id="KW-0812">Transmembrane</keyword>
<protein>
    <recommendedName>
        <fullName evidence="10">Major facilitator superfamily (MFS) profile domain-containing protein</fullName>
    </recommendedName>
</protein>
<feature type="transmembrane region" description="Helical" evidence="9">
    <location>
        <begin position="75"/>
        <end position="98"/>
    </location>
</feature>
<dbReference type="Proteomes" id="UP001150904">
    <property type="component" value="Unassembled WGS sequence"/>
</dbReference>
<dbReference type="NCBIfam" id="TIGR00879">
    <property type="entry name" value="SP"/>
    <property type="match status" value="1"/>
</dbReference>
<dbReference type="PROSITE" id="PS00216">
    <property type="entry name" value="SUGAR_TRANSPORT_1"/>
    <property type="match status" value="2"/>
</dbReference>